<dbReference type="GO" id="GO:0016491">
    <property type="term" value="F:oxidoreductase activity"/>
    <property type="evidence" value="ECO:0007669"/>
    <property type="project" value="InterPro"/>
</dbReference>
<dbReference type="InterPro" id="IPR002937">
    <property type="entry name" value="Amino_oxidase"/>
</dbReference>
<feature type="domain" description="Amine oxidase" evidence="1">
    <location>
        <begin position="204"/>
        <end position="394"/>
    </location>
</feature>
<name>A0A3B0WML3_9ZZZZ</name>
<dbReference type="PANTHER" id="PTHR21197">
    <property type="entry name" value="UDP-GALACTOPYRANOSE MUTASE"/>
    <property type="match status" value="1"/>
</dbReference>
<evidence type="ECO:0000259" key="1">
    <source>
        <dbReference type="Pfam" id="PF01593"/>
    </source>
</evidence>
<dbReference type="NCBIfam" id="NF005548">
    <property type="entry name" value="PRK07208.1-4"/>
    <property type="match status" value="1"/>
</dbReference>
<dbReference type="SUPFAM" id="SSF51971">
    <property type="entry name" value="Nucleotide-binding domain"/>
    <property type="match status" value="1"/>
</dbReference>
<dbReference type="InterPro" id="IPR036188">
    <property type="entry name" value="FAD/NAD-bd_sf"/>
</dbReference>
<accession>A0A3B0WML3</accession>
<dbReference type="PRINTS" id="PR00419">
    <property type="entry name" value="ADXRDTASE"/>
</dbReference>
<protein>
    <recommendedName>
        <fullName evidence="1">Amine oxidase domain-containing protein</fullName>
    </recommendedName>
</protein>
<organism evidence="2">
    <name type="scientific">hydrothermal vent metagenome</name>
    <dbReference type="NCBI Taxonomy" id="652676"/>
    <lineage>
        <taxon>unclassified sequences</taxon>
        <taxon>metagenomes</taxon>
        <taxon>ecological metagenomes</taxon>
    </lineage>
</organism>
<reference evidence="2" key="1">
    <citation type="submission" date="2018-06" db="EMBL/GenBank/DDBJ databases">
        <authorList>
            <person name="Zhirakovskaya E."/>
        </authorList>
    </citation>
    <scope>NUCLEOTIDE SEQUENCE</scope>
</reference>
<dbReference type="AlphaFoldDB" id="A0A3B0WML3"/>
<sequence length="505" mass="57713">MKSKSNYKPEHVIILGGGPGGLATGHEVSTKGGKVTVLEKNDYVGGLCRTIEDKGYRFDLGGHRWFSKNEDLNNWFRHLMEGEIVMVERISRIFHGGKFFFYPIRVTDIFKNTGPITIIHAGMAFMWTVIMQSIRDTPIVTMKQAYVSQFGTKLYDMFFRVYSEKVWGKPCEELSADWVSQRSKGLSVWTTVRDALIGSNNKVTSLIDEFMYPQYGYMRIPERLAEDIESSGSDVLLNSAVSKIHYHGPNDFEVFFVKDGQEQSTRGNAVVSTIPLGFLAQILVPECSEAVKTASNALEFRDLVTVNVRIKRKQVSPDTWLYIQDEEILFGRFHEPKNWSLDMVPDDEHTSLVLECFCSFGDEIWNLSDEEISERCVRDLVEKLHFIKQDEYEGSTVIRTRYCYPVYDLEYSGKLEVINAYIDSFEGLHISGRGGIFRYNNADHSVEMGLMLGQKLLGYNIDHMAVNTEDDYQEIIGENEAVRDKYIFETPEEFAARENKAAQAS</sequence>
<dbReference type="GO" id="GO:0008767">
    <property type="term" value="F:UDP-galactopyranose mutase activity"/>
    <property type="evidence" value="ECO:0007669"/>
    <property type="project" value="TreeGrafter"/>
</dbReference>
<dbReference type="Gene3D" id="3.50.50.60">
    <property type="entry name" value="FAD/NAD(P)-binding domain"/>
    <property type="match status" value="1"/>
</dbReference>
<gene>
    <name evidence="2" type="ORF">MNBD_GAMMA05-1265</name>
</gene>
<dbReference type="EMBL" id="UOFE01000035">
    <property type="protein sequence ID" value="VAW53780.1"/>
    <property type="molecule type" value="Genomic_DNA"/>
</dbReference>
<dbReference type="PANTHER" id="PTHR21197:SF0">
    <property type="entry name" value="UDP-GALACTOPYRANOSE MUTASE"/>
    <property type="match status" value="1"/>
</dbReference>
<dbReference type="GO" id="GO:0050660">
    <property type="term" value="F:flavin adenine dinucleotide binding"/>
    <property type="evidence" value="ECO:0007669"/>
    <property type="project" value="TreeGrafter"/>
</dbReference>
<dbReference type="Pfam" id="PF13450">
    <property type="entry name" value="NAD_binding_8"/>
    <property type="match status" value="1"/>
</dbReference>
<dbReference type="GO" id="GO:0005829">
    <property type="term" value="C:cytosol"/>
    <property type="evidence" value="ECO:0007669"/>
    <property type="project" value="TreeGrafter"/>
</dbReference>
<evidence type="ECO:0000313" key="2">
    <source>
        <dbReference type="EMBL" id="VAW53780.1"/>
    </source>
</evidence>
<proteinExistence type="predicted"/>
<dbReference type="Pfam" id="PF01593">
    <property type="entry name" value="Amino_oxidase"/>
    <property type="match status" value="1"/>
</dbReference>